<name>A0A167VKZ0_9HYPO</name>
<protein>
    <submittedName>
        <fullName evidence="1">Uncharacterized protein</fullName>
    </submittedName>
</protein>
<sequence length="120" mass="13128">MTVTSGTPRLCAGSGSATFFVRYGYTFYAYDDDTRGTSYAFSLAPDGGPPSGHCRYAPYSGASLYGVAIFYTPGHVYSEQNHGTARRTFYCQSYGQYAWSRAYSYSSSRCGKSLQARSAE</sequence>
<dbReference type="AlphaFoldDB" id="A0A167VKZ0"/>
<organism evidence="1 2">
    <name type="scientific">Niveomyces insectorum RCEF 264</name>
    <dbReference type="NCBI Taxonomy" id="1081102"/>
    <lineage>
        <taxon>Eukaryota</taxon>
        <taxon>Fungi</taxon>
        <taxon>Dikarya</taxon>
        <taxon>Ascomycota</taxon>
        <taxon>Pezizomycotina</taxon>
        <taxon>Sordariomycetes</taxon>
        <taxon>Hypocreomycetidae</taxon>
        <taxon>Hypocreales</taxon>
        <taxon>Cordycipitaceae</taxon>
        <taxon>Niveomyces</taxon>
    </lineage>
</organism>
<proteinExistence type="predicted"/>
<dbReference type="EMBL" id="AZHD01000006">
    <property type="protein sequence ID" value="OAA62738.1"/>
    <property type="molecule type" value="Genomic_DNA"/>
</dbReference>
<keyword evidence="2" id="KW-1185">Reference proteome</keyword>
<comment type="caution">
    <text evidence="1">The sequence shown here is derived from an EMBL/GenBank/DDBJ whole genome shotgun (WGS) entry which is preliminary data.</text>
</comment>
<evidence type="ECO:0000313" key="1">
    <source>
        <dbReference type="EMBL" id="OAA62738.1"/>
    </source>
</evidence>
<evidence type="ECO:0000313" key="2">
    <source>
        <dbReference type="Proteomes" id="UP000076874"/>
    </source>
</evidence>
<gene>
    <name evidence="1" type="ORF">SPI_04278</name>
</gene>
<reference evidence="1 2" key="1">
    <citation type="journal article" date="2016" name="Genome Biol. Evol.">
        <title>Divergent and convergent evolution of fungal pathogenicity.</title>
        <authorList>
            <person name="Shang Y."/>
            <person name="Xiao G."/>
            <person name="Zheng P."/>
            <person name="Cen K."/>
            <person name="Zhan S."/>
            <person name="Wang C."/>
        </authorList>
    </citation>
    <scope>NUCLEOTIDE SEQUENCE [LARGE SCALE GENOMIC DNA]</scope>
    <source>
        <strain evidence="1 2">RCEF 264</strain>
    </source>
</reference>
<accession>A0A167VKZ0</accession>
<dbReference type="Proteomes" id="UP000076874">
    <property type="component" value="Unassembled WGS sequence"/>
</dbReference>